<organism evidence="9 10">
    <name type="scientific">Clostridium tepidiprofundi DSM 19306</name>
    <dbReference type="NCBI Taxonomy" id="1121338"/>
    <lineage>
        <taxon>Bacteria</taxon>
        <taxon>Bacillati</taxon>
        <taxon>Bacillota</taxon>
        <taxon>Clostridia</taxon>
        <taxon>Eubacteriales</taxon>
        <taxon>Clostridiaceae</taxon>
        <taxon>Clostridium</taxon>
    </lineage>
</organism>
<evidence type="ECO:0000256" key="6">
    <source>
        <dbReference type="ARBA" id="ARBA00022989"/>
    </source>
</evidence>
<feature type="transmembrane region" description="Helical" evidence="8">
    <location>
        <begin position="246"/>
        <end position="268"/>
    </location>
</feature>
<dbReference type="GO" id="GO:0016020">
    <property type="term" value="C:membrane"/>
    <property type="evidence" value="ECO:0007669"/>
    <property type="project" value="UniProtKB-SubCell"/>
</dbReference>
<evidence type="ECO:0000256" key="1">
    <source>
        <dbReference type="ARBA" id="ARBA00004141"/>
    </source>
</evidence>
<keyword evidence="5 8" id="KW-0812">Transmembrane</keyword>
<evidence type="ECO:0000256" key="7">
    <source>
        <dbReference type="ARBA" id="ARBA00023136"/>
    </source>
</evidence>
<feature type="transmembrane region" description="Helical" evidence="8">
    <location>
        <begin position="67"/>
        <end position="87"/>
    </location>
</feature>
<feature type="transmembrane region" description="Helical" evidence="8">
    <location>
        <begin position="299"/>
        <end position="323"/>
    </location>
</feature>
<dbReference type="InterPro" id="IPR004761">
    <property type="entry name" value="Spore_GerAB"/>
</dbReference>
<comment type="caution">
    <text evidence="9">The sequence shown here is derived from an EMBL/GenBank/DDBJ whole genome shotgun (WGS) entry which is preliminary data.</text>
</comment>
<reference evidence="9 10" key="1">
    <citation type="submission" date="2016-02" db="EMBL/GenBank/DDBJ databases">
        <title>Genome sequence of Clostridium tepidiprofundi DSM 19306.</title>
        <authorList>
            <person name="Poehlein A."/>
            <person name="Daniel R."/>
        </authorList>
    </citation>
    <scope>NUCLEOTIDE SEQUENCE [LARGE SCALE GENOMIC DNA]</scope>
    <source>
        <strain evidence="9 10">DSM 19306</strain>
    </source>
</reference>
<keyword evidence="10" id="KW-1185">Reference proteome</keyword>
<keyword evidence="3" id="KW-0813">Transport</keyword>
<dbReference type="PANTHER" id="PTHR34975">
    <property type="entry name" value="SPORE GERMINATION PROTEIN A2"/>
    <property type="match status" value="1"/>
</dbReference>
<keyword evidence="7 8" id="KW-0472">Membrane</keyword>
<comment type="similarity">
    <text evidence="2">Belongs to the amino acid-polyamine-organocation (APC) superfamily. Spore germination protein (SGP) (TC 2.A.3.9) family.</text>
</comment>
<evidence type="ECO:0000256" key="3">
    <source>
        <dbReference type="ARBA" id="ARBA00022448"/>
    </source>
</evidence>
<accession>A0A151AVH0</accession>
<evidence type="ECO:0000256" key="2">
    <source>
        <dbReference type="ARBA" id="ARBA00007998"/>
    </source>
</evidence>
<feature type="transmembrane region" description="Helical" evidence="8">
    <location>
        <begin position="139"/>
        <end position="161"/>
    </location>
</feature>
<keyword evidence="6 8" id="KW-1133">Transmembrane helix</keyword>
<feature type="transmembrane region" description="Helical" evidence="8">
    <location>
        <begin position="107"/>
        <end position="127"/>
    </location>
</feature>
<dbReference type="PANTHER" id="PTHR34975:SF2">
    <property type="entry name" value="SPORE GERMINATION PROTEIN A2"/>
    <property type="match status" value="1"/>
</dbReference>
<comment type="subcellular location">
    <subcellularLocation>
        <location evidence="1">Membrane</location>
        <topology evidence="1">Multi-pass membrane protein</topology>
    </subcellularLocation>
</comment>
<dbReference type="NCBIfam" id="TIGR00912">
    <property type="entry name" value="2A0309"/>
    <property type="match status" value="1"/>
</dbReference>
<feature type="transmembrane region" description="Helical" evidence="8">
    <location>
        <begin position="362"/>
        <end position="381"/>
    </location>
</feature>
<dbReference type="Proteomes" id="UP000075531">
    <property type="component" value="Unassembled WGS sequence"/>
</dbReference>
<evidence type="ECO:0000313" key="9">
    <source>
        <dbReference type="EMBL" id="KYH31669.1"/>
    </source>
</evidence>
<feature type="transmembrane region" description="Helical" evidence="8">
    <location>
        <begin position="38"/>
        <end position="55"/>
    </location>
</feature>
<dbReference type="PATRIC" id="fig|1121338.3.peg.2411"/>
<evidence type="ECO:0000256" key="5">
    <source>
        <dbReference type="ARBA" id="ARBA00022692"/>
    </source>
</evidence>
<keyword evidence="4" id="KW-0309">Germination</keyword>
<protein>
    <submittedName>
        <fullName evidence="9">Spore germination protein YndE</fullName>
    </submittedName>
</protein>
<evidence type="ECO:0000313" key="10">
    <source>
        <dbReference type="Proteomes" id="UP000075531"/>
    </source>
</evidence>
<dbReference type="AlphaFoldDB" id="A0A151AVH0"/>
<sequence length="388" mass="44731">MFLLLSFTLFFSRNSRYIRVIPAKDGLNMNESLSNKQIIFIIYGTIVGYGIVGLPRKAVEAAGTSGWICILIAGIISTFVTHMILYLSYVYKDKTLFEYSNILVGKYITYVFVSIYIIYFFIMFTMITRISSEVIRLTILLETPQMVLCIFFYLVAYYAVMKKIRVVGRLNEIYSIITICFIVSIQLTMFSQGKLINLKPYVVTSDVVVYFINSFKMIFSFLGMEILVAIPLTKENDKKIFKYSSFMIIGLTFLYIILTESCIALMGVDDVIHYKDVLFVAIRRVDIQPLQFLRRMDGIFISAWIMVIICSVMLFSYGAILFVDKLFNKIKYNIIVFVVFVLSFVFSQIPKTIAQIEKIIDMLSYLGVVTVLIIPLILFIITKVKRYA</sequence>
<dbReference type="Gene3D" id="1.20.1740.10">
    <property type="entry name" value="Amino acid/polyamine transporter I"/>
    <property type="match status" value="1"/>
</dbReference>
<dbReference type="GO" id="GO:0009847">
    <property type="term" value="P:spore germination"/>
    <property type="evidence" value="ECO:0007669"/>
    <property type="project" value="InterPro"/>
</dbReference>
<feature type="transmembrane region" description="Helical" evidence="8">
    <location>
        <begin position="173"/>
        <end position="190"/>
    </location>
</feature>
<feature type="transmembrane region" description="Helical" evidence="8">
    <location>
        <begin position="330"/>
        <end position="350"/>
    </location>
</feature>
<evidence type="ECO:0000256" key="4">
    <source>
        <dbReference type="ARBA" id="ARBA00022544"/>
    </source>
</evidence>
<evidence type="ECO:0000256" key="8">
    <source>
        <dbReference type="SAM" id="Phobius"/>
    </source>
</evidence>
<dbReference type="OrthoDB" id="1894268at2"/>
<dbReference type="Pfam" id="PF03845">
    <property type="entry name" value="Spore_permease"/>
    <property type="match status" value="1"/>
</dbReference>
<dbReference type="STRING" id="1121338.CLTEP_23320"/>
<dbReference type="EMBL" id="LTBA01000044">
    <property type="protein sequence ID" value="KYH31669.1"/>
    <property type="molecule type" value="Genomic_DNA"/>
</dbReference>
<proteinExistence type="inferred from homology"/>
<name>A0A151AVH0_9CLOT</name>
<gene>
    <name evidence="9" type="primary">yndE_4</name>
    <name evidence="9" type="ORF">CLTEP_23320</name>
</gene>